<dbReference type="RefSeq" id="WP_015511491.1">
    <property type="nucleotide sequence ID" value="NC_021007.1"/>
</dbReference>
<reference evidence="1" key="2">
    <citation type="submission" date="2011-11" db="EMBL/GenBank/DDBJ databases">
        <authorList>
            <person name="Barker E."/>
        </authorList>
    </citation>
    <scope>NUCLEOTIDE SEQUENCE</scope>
    <source>
        <strain evidence="1">Birmingham 1</strain>
    </source>
</reference>
<evidence type="ECO:0000313" key="1">
    <source>
        <dbReference type="EMBL" id="CCE66626.1"/>
    </source>
</evidence>
<accession>G8C2S8</accession>
<gene>
    <name evidence="1" type="ORF">MHM_01080</name>
</gene>
<protein>
    <submittedName>
        <fullName evidence="1">Uncharacterized protein</fullName>
    </submittedName>
</protein>
<organism evidence="1">
    <name type="scientific">Candidatus Mycoplasma haematominutum 'Birmingham 1'</name>
    <dbReference type="NCBI Taxonomy" id="1116213"/>
    <lineage>
        <taxon>Bacteria</taxon>
        <taxon>Bacillati</taxon>
        <taxon>Mycoplasmatota</taxon>
        <taxon>Mollicutes</taxon>
        <taxon>Mycoplasmataceae</taxon>
        <taxon>Mycoplasma</taxon>
    </lineage>
</organism>
<proteinExistence type="predicted"/>
<dbReference type="EMBL" id="HE613254">
    <property type="protein sequence ID" value="CCE66626.1"/>
    <property type="molecule type" value="Genomic_DNA"/>
</dbReference>
<reference evidence="1" key="1">
    <citation type="submission" date="2011-11" db="EMBL/GenBank/DDBJ databases">
        <title>Complete genome sequence of Candidatus Mycoplasma haemominutum.</title>
        <authorList>
            <person name="Barker E.N."/>
            <person name="Darby A.C."/>
            <person name="Helps C.R."/>
            <person name="Peters I.R."/>
            <person name="Hughes M.A."/>
            <person name="Radford A.D."/>
            <person name="Novacco M."/>
            <person name="Boretti F."/>
            <person name="Hofmann-Lehmann R."/>
            <person name="Tasker S."/>
        </authorList>
    </citation>
    <scope>NUCLEOTIDE SEQUENCE</scope>
    <source>
        <strain evidence="1">Birmingham 1</strain>
    </source>
</reference>
<dbReference type="KEGG" id="mhb:MHM_01080"/>
<dbReference type="AlphaFoldDB" id="G8C2S8"/>
<dbReference type="HOGENOM" id="CLU_1303045_0_0_14"/>
<sequence length="208" mass="23274">MAFYFRALLWLGVLGGALTGIGLPTNNAVQSIFNKQQVRKTGWHTQAGRDYESYWYGAGGFGDERTKTIAANGWENEIKTALTDIRGVWGKQQLGEGLEKKFESWLKTKSLCNNDSGSNNGECQVGNIEFIEEKDKSLFGRIPLKDKDGKKVNVYLKWMKCTNSSKNTKKVSGVWFGGHRKEGDQNTPTTSGKIPKKYNWCVESTSSK</sequence>
<name>G8C2S8_9MOLU</name>
<dbReference type="PATRIC" id="fig|1116213.3.peg.117"/>